<evidence type="ECO:0000313" key="1">
    <source>
        <dbReference type="EMBL" id="ABK66215.1"/>
    </source>
</evidence>
<dbReference type="EMBL" id="CP000479">
    <property type="protein sequence ID" value="ABK66215.1"/>
    <property type="molecule type" value="Genomic_DNA"/>
</dbReference>
<dbReference type="KEGG" id="mav:MAV_5057"/>
<name>A0A0H2ZX35_MYCA1</name>
<dbReference type="HOGENOM" id="CLU_942767_0_0_11"/>
<evidence type="ECO:0008006" key="3">
    <source>
        <dbReference type="Google" id="ProtNLM"/>
    </source>
</evidence>
<accession>A0A0H2ZX35</accession>
<proteinExistence type="predicted"/>
<dbReference type="AlphaFoldDB" id="A0A0H2ZX35"/>
<protein>
    <recommendedName>
        <fullName evidence="3">AttH domain-containing protein</fullName>
    </recommendedName>
</protein>
<dbReference type="SUPFAM" id="SSF159245">
    <property type="entry name" value="AttH-like"/>
    <property type="match status" value="1"/>
</dbReference>
<evidence type="ECO:0000313" key="2">
    <source>
        <dbReference type="Proteomes" id="UP000001574"/>
    </source>
</evidence>
<organism evidence="1 2">
    <name type="scientific">Mycobacterium avium (strain 104)</name>
    <dbReference type="NCBI Taxonomy" id="243243"/>
    <lineage>
        <taxon>Bacteria</taxon>
        <taxon>Bacillati</taxon>
        <taxon>Actinomycetota</taxon>
        <taxon>Actinomycetes</taxon>
        <taxon>Mycobacteriales</taxon>
        <taxon>Mycobacteriaceae</taxon>
        <taxon>Mycobacterium</taxon>
        <taxon>Mycobacterium avium complex (MAC)</taxon>
    </lineage>
</organism>
<reference evidence="1 2" key="1">
    <citation type="submission" date="2006-10" db="EMBL/GenBank/DDBJ databases">
        <authorList>
            <person name="Fleischmann R.D."/>
            <person name="Dodson R.J."/>
            <person name="Haft D.H."/>
            <person name="Merkel J.S."/>
            <person name="Nelson W.C."/>
            <person name="Fraser C.M."/>
        </authorList>
    </citation>
    <scope>NUCLEOTIDE SEQUENCE [LARGE SCALE GENOMIC DNA]</scope>
    <source>
        <strain evidence="1 2">104</strain>
    </source>
</reference>
<gene>
    <name evidence="1" type="ordered locus">MAV_5057</name>
</gene>
<sequence>MTSTVEAASSPHAAGTTAWGPLATAVHADAAGPADPTWKDNAYLSFWDTAARVYGTIHVSTSPNDAKARRARFSVHLDGQIIEIIEDLPMGSFVSESISFGLDGTIAVDHPDLKVLLGNTPLWTPADFSLNELIPPLVPGKPLQHFQQACTLRGTLDHAGQTWTLEATGMRDRTWGFRDEAAQWLEYAGLVGVVDGRFVSAMKFLGADGALRSDGYWVDESGAVLITEIKFRRNAAAQFLAGTLTLADGRVKTVTMKSREAGFFVPMGRETDGPAFGTYDDFMTLVCEGHEGAGFVEQGIVHRVC</sequence>
<dbReference type="RefSeq" id="WP_011726419.1">
    <property type="nucleotide sequence ID" value="NC_008595.1"/>
</dbReference>
<dbReference type="Proteomes" id="UP000001574">
    <property type="component" value="Chromosome"/>
</dbReference>